<reference evidence="3 4" key="1">
    <citation type="submission" date="2014-03" db="EMBL/GenBank/DDBJ databases">
        <title>Bradyrhizobium valentinum sp. nov., isolated from effective nodules of Lupinus mariae-josephae, a lupine endemic of basic-lime soils in Eastern Spain.</title>
        <authorList>
            <person name="Duran D."/>
            <person name="Rey L."/>
            <person name="Navarro A."/>
            <person name="Busquets A."/>
            <person name="Imperial J."/>
            <person name="Ruiz-Argueso T."/>
        </authorList>
    </citation>
    <scope>NUCLEOTIDE SEQUENCE [LARGE SCALE GENOMIC DNA]</scope>
    <source>
        <strain evidence="3 4">CCBAU 23086</strain>
    </source>
</reference>
<feature type="transmembrane region" description="Helical" evidence="1">
    <location>
        <begin position="44"/>
        <end position="62"/>
    </location>
</feature>
<dbReference type="Pfam" id="PF07331">
    <property type="entry name" value="TctB"/>
    <property type="match status" value="1"/>
</dbReference>
<proteinExistence type="predicted"/>
<feature type="transmembrane region" description="Helical" evidence="1">
    <location>
        <begin position="12"/>
        <end position="32"/>
    </location>
</feature>
<evidence type="ECO:0000313" key="3">
    <source>
        <dbReference type="EMBL" id="KRR27727.1"/>
    </source>
</evidence>
<evidence type="ECO:0000259" key="2">
    <source>
        <dbReference type="Pfam" id="PF07331"/>
    </source>
</evidence>
<dbReference type="EMBL" id="LLYB01000035">
    <property type="protein sequence ID" value="KRR27727.1"/>
    <property type="molecule type" value="Genomic_DNA"/>
</dbReference>
<dbReference type="InterPro" id="IPR009936">
    <property type="entry name" value="DUF1468"/>
</dbReference>
<dbReference type="OrthoDB" id="5186924at2"/>
<comment type="caution">
    <text evidence="3">The sequence shown here is derived from an EMBL/GenBank/DDBJ whole genome shotgun (WGS) entry which is preliminary data.</text>
</comment>
<dbReference type="RefSeq" id="WP_057856447.1">
    <property type="nucleotide sequence ID" value="NZ_LLYB01000035.1"/>
</dbReference>
<name>A0A0R3NBN5_9BRAD</name>
<feature type="transmembrane region" description="Helical" evidence="1">
    <location>
        <begin position="124"/>
        <end position="145"/>
    </location>
</feature>
<organism evidence="3 4">
    <name type="scientific">Bradyrhizobium lablabi</name>
    <dbReference type="NCBI Taxonomy" id="722472"/>
    <lineage>
        <taxon>Bacteria</taxon>
        <taxon>Pseudomonadati</taxon>
        <taxon>Pseudomonadota</taxon>
        <taxon>Alphaproteobacteria</taxon>
        <taxon>Hyphomicrobiales</taxon>
        <taxon>Nitrobacteraceae</taxon>
        <taxon>Bradyrhizobium</taxon>
    </lineage>
</organism>
<keyword evidence="1" id="KW-1133">Transmembrane helix</keyword>
<gene>
    <name evidence="3" type="ORF">CQ14_29255</name>
</gene>
<accession>A0A0R3NBN5</accession>
<dbReference type="Proteomes" id="UP000051660">
    <property type="component" value="Unassembled WGS sequence"/>
</dbReference>
<dbReference type="AlphaFoldDB" id="A0A0R3NBN5"/>
<evidence type="ECO:0000313" key="4">
    <source>
        <dbReference type="Proteomes" id="UP000051660"/>
    </source>
</evidence>
<evidence type="ECO:0000256" key="1">
    <source>
        <dbReference type="SAM" id="Phobius"/>
    </source>
</evidence>
<keyword evidence="1" id="KW-0472">Membrane</keyword>
<feature type="transmembrane region" description="Helical" evidence="1">
    <location>
        <begin position="82"/>
        <end position="112"/>
    </location>
</feature>
<keyword evidence="1" id="KW-0812">Transmembrane</keyword>
<sequence>MTGPAIRDQRAFVSGALFLGFAIFFFVMALNYPAGTAARMGPGYFPRLLAIVLAAIGLTVMLRAVRGTAERQALHRWDVKGLAWVTGSVVLFALLLFPLGLVGSLFVLIVVSSRASHEFTWKGALANAAILIVLCLLVFVYGLGLQLPVRPALFN</sequence>
<feature type="domain" description="DUF1468" evidence="2">
    <location>
        <begin position="13"/>
        <end position="148"/>
    </location>
</feature>
<protein>
    <recommendedName>
        <fullName evidence="2">DUF1468 domain-containing protein</fullName>
    </recommendedName>
</protein>